<evidence type="ECO:0000313" key="1">
    <source>
        <dbReference type="EMBL" id="ONF43666.1"/>
    </source>
</evidence>
<dbReference type="CDD" id="cd09735">
    <property type="entry name" value="Csy1_I-F"/>
    <property type="match status" value="1"/>
</dbReference>
<protein>
    <submittedName>
        <fullName evidence="1">Type I-F CRISPR-associated protein Csy1</fullName>
    </submittedName>
</protein>
<dbReference type="InterPro" id="IPR013397">
    <property type="entry name" value="CRISPR-assoc_prot_Csy1"/>
</dbReference>
<accession>A0A1V2DTH1</accession>
<dbReference type="EMBL" id="MSCW01000006">
    <property type="protein sequence ID" value="ONF43666.1"/>
    <property type="molecule type" value="Genomic_DNA"/>
</dbReference>
<dbReference type="OrthoDB" id="9815616at2"/>
<proteinExistence type="predicted"/>
<comment type="caution">
    <text evidence="1">The sequence shown here is derived from an EMBL/GenBank/DDBJ whole genome shotgun (WGS) entry which is preliminary data.</text>
</comment>
<dbReference type="RefSeq" id="WP_076724187.1">
    <property type="nucleotide sequence ID" value="NZ_MSCW01000006.1"/>
</dbReference>
<dbReference type="Proteomes" id="UP000189339">
    <property type="component" value="Unassembled WGS sequence"/>
</dbReference>
<gene>
    <name evidence="1" type="ORF">BTO32_08370</name>
</gene>
<keyword evidence="2" id="KW-1185">Reference proteome</keyword>
<dbReference type="STRING" id="135739.BTO32_08370"/>
<sequence length="431" mass="49197">MKSLVQEEGRALRQLMQTFIGDRLAAKVEKLEPDDPKYAELQAQYQFDNWIEDAARRVGQLQVVTHTLKAIHPDAKGTNLFVPPENLPDIPVIGSHLLGEDYATDVVGNAAALDVYKFLKLEYEGKTLLARALEKDPVLLAALSDDPDQAREWVQSFAAITQAKGSHRSSTRAKQVYWLVGEDPTQDDDFHLLAPLYPSALVHRIYQRIQHDRFSDEAKAARQAHREKKPAETGYVDYLHLATQKLGGTKPQNISQLNSERGGNNYLLASLPPTWHSRDNRPPLHVDSVFPRFMRQRQPRGLMETLQAFLRGNPPANRHTRLRVDALVDALIEELILFSAHLHQLEPGWSAEPECRLVEAEQLWLDPGRAEQDEAFSARRSAGDWVDEVQNRFANQVNRALRELPVGDHEQREWRRRIDRKLNALREVIDD</sequence>
<reference evidence="1 2" key="1">
    <citation type="submission" date="2016-12" db="EMBL/GenBank/DDBJ databases">
        <title>Marinobacter lutaoensis whole genome sequencing.</title>
        <authorList>
            <person name="Verma A."/>
            <person name="Krishnamurthi S."/>
        </authorList>
    </citation>
    <scope>NUCLEOTIDE SEQUENCE [LARGE SCALE GENOMIC DNA]</scope>
    <source>
        <strain evidence="1 2">T5054</strain>
    </source>
</reference>
<dbReference type="NCBIfam" id="TIGR02564">
    <property type="entry name" value="cas_Csy1"/>
    <property type="match status" value="1"/>
</dbReference>
<dbReference type="AlphaFoldDB" id="A0A1V2DTH1"/>
<dbReference type="Pfam" id="PF09611">
    <property type="entry name" value="Cas_Csy1"/>
    <property type="match status" value="1"/>
</dbReference>
<organism evidence="1 2">
    <name type="scientific">Marinobacter lutaoensis</name>
    <dbReference type="NCBI Taxonomy" id="135739"/>
    <lineage>
        <taxon>Bacteria</taxon>
        <taxon>Pseudomonadati</taxon>
        <taxon>Pseudomonadota</taxon>
        <taxon>Gammaproteobacteria</taxon>
        <taxon>Pseudomonadales</taxon>
        <taxon>Marinobacteraceae</taxon>
        <taxon>Marinobacter</taxon>
    </lineage>
</organism>
<name>A0A1V2DTH1_9GAMM</name>
<evidence type="ECO:0000313" key="2">
    <source>
        <dbReference type="Proteomes" id="UP000189339"/>
    </source>
</evidence>